<dbReference type="EMBL" id="CAJVPV010010168">
    <property type="protein sequence ID" value="CAG8648559.1"/>
    <property type="molecule type" value="Genomic_DNA"/>
</dbReference>
<evidence type="ECO:0000256" key="4">
    <source>
        <dbReference type="ARBA" id="ARBA00022989"/>
    </source>
</evidence>
<keyword evidence="2" id="KW-1003">Cell membrane</keyword>
<protein>
    <submittedName>
        <fullName evidence="8">209_t:CDS:1</fullName>
    </submittedName>
</protein>
<name>A0A9N9DPT1_9GLOM</name>
<feature type="transmembrane region" description="Helical" evidence="6">
    <location>
        <begin position="127"/>
        <end position="148"/>
    </location>
</feature>
<dbReference type="Pfam" id="PF02656">
    <property type="entry name" value="DUF202"/>
    <property type="match status" value="1"/>
</dbReference>
<accession>A0A9N9DPT1</accession>
<evidence type="ECO:0000313" key="9">
    <source>
        <dbReference type="Proteomes" id="UP000789342"/>
    </source>
</evidence>
<feature type="transmembrane region" description="Helical" evidence="6">
    <location>
        <begin position="52"/>
        <end position="74"/>
    </location>
</feature>
<dbReference type="AlphaFoldDB" id="A0A9N9DPT1"/>
<evidence type="ECO:0000313" key="8">
    <source>
        <dbReference type="EMBL" id="CAG8648559.1"/>
    </source>
</evidence>
<evidence type="ECO:0000256" key="3">
    <source>
        <dbReference type="ARBA" id="ARBA00022692"/>
    </source>
</evidence>
<feature type="transmembrane region" description="Helical" evidence="6">
    <location>
        <begin position="86"/>
        <end position="107"/>
    </location>
</feature>
<feature type="domain" description="DUF202" evidence="7">
    <location>
        <begin position="40"/>
        <end position="110"/>
    </location>
</feature>
<evidence type="ECO:0000256" key="6">
    <source>
        <dbReference type="SAM" id="Phobius"/>
    </source>
</evidence>
<evidence type="ECO:0000256" key="5">
    <source>
        <dbReference type="ARBA" id="ARBA00023136"/>
    </source>
</evidence>
<feature type="non-terminal residue" evidence="8">
    <location>
        <position position="154"/>
    </location>
</feature>
<dbReference type="PANTHER" id="PTHR34187">
    <property type="entry name" value="FGR18P"/>
    <property type="match status" value="1"/>
</dbReference>
<dbReference type="OrthoDB" id="199599at2759"/>
<keyword evidence="4 6" id="KW-1133">Transmembrane helix</keyword>
<dbReference type="GO" id="GO:0005886">
    <property type="term" value="C:plasma membrane"/>
    <property type="evidence" value="ECO:0007669"/>
    <property type="project" value="UniProtKB-SubCell"/>
</dbReference>
<dbReference type="PANTHER" id="PTHR34187:SF2">
    <property type="entry name" value="DUF202 DOMAIN-CONTAINING PROTEIN"/>
    <property type="match status" value="1"/>
</dbReference>
<gene>
    <name evidence="8" type="ORF">AMORRO_LOCUS9848</name>
</gene>
<comment type="subcellular location">
    <subcellularLocation>
        <location evidence="1">Cell membrane</location>
        <topology evidence="1">Multi-pass membrane protein</topology>
    </subcellularLocation>
</comment>
<keyword evidence="5 6" id="KW-0472">Membrane</keyword>
<sequence>MRSSDPLLNDRGNRSQYGAIAIEGTTSYPTTVRNAGSTARDHFALERNFLSWLRTCLTLTVVGFSTFFHFHTFLNNDEKDLEIECTISVMLIYVGILVLICATISYFRLHSKLINRCVKVENGKLEFCNAFTVGVTMTMVILACFFCSELKEEA</sequence>
<evidence type="ECO:0000259" key="7">
    <source>
        <dbReference type="Pfam" id="PF02656"/>
    </source>
</evidence>
<keyword evidence="3 6" id="KW-0812">Transmembrane</keyword>
<evidence type="ECO:0000256" key="1">
    <source>
        <dbReference type="ARBA" id="ARBA00004651"/>
    </source>
</evidence>
<dbReference type="InterPro" id="IPR003807">
    <property type="entry name" value="DUF202"/>
</dbReference>
<evidence type="ECO:0000256" key="2">
    <source>
        <dbReference type="ARBA" id="ARBA00022475"/>
    </source>
</evidence>
<reference evidence="8" key="1">
    <citation type="submission" date="2021-06" db="EMBL/GenBank/DDBJ databases">
        <authorList>
            <person name="Kallberg Y."/>
            <person name="Tangrot J."/>
            <person name="Rosling A."/>
        </authorList>
    </citation>
    <scope>NUCLEOTIDE SEQUENCE</scope>
    <source>
        <strain evidence="8">CL551</strain>
    </source>
</reference>
<keyword evidence="9" id="KW-1185">Reference proteome</keyword>
<organism evidence="8 9">
    <name type="scientific">Acaulospora morrowiae</name>
    <dbReference type="NCBI Taxonomy" id="94023"/>
    <lineage>
        <taxon>Eukaryota</taxon>
        <taxon>Fungi</taxon>
        <taxon>Fungi incertae sedis</taxon>
        <taxon>Mucoromycota</taxon>
        <taxon>Glomeromycotina</taxon>
        <taxon>Glomeromycetes</taxon>
        <taxon>Diversisporales</taxon>
        <taxon>Acaulosporaceae</taxon>
        <taxon>Acaulospora</taxon>
    </lineage>
</organism>
<comment type="caution">
    <text evidence="8">The sequence shown here is derived from an EMBL/GenBank/DDBJ whole genome shotgun (WGS) entry which is preliminary data.</text>
</comment>
<dbReference type="Proteomes" id="UP000789342">
    <property type="component" value="Unassembled WGS sequence"/>
</dbReference>
<dbReference type="InterPro" id="IPR052053">
    <property type="entry name" value="IM_YidH-like"/>
</dbReference>
<proteinExistence type="predicted"/>